<keyword evidence="3" id="KW-1185">Reference proteome</keyword>
<evidence type="ECO:0000313" key="2">
    <source>
        <dbReference type="EMBL" id="KAF7364562.1"/>
    </source>
</evidence>
<gene>
    <name evidence="2" type="ORF">MVEN_00325200</name>
</gene>
<organism evidence="2 3">
    <name type="scientific">Mycena venus</name>
    <dbReference type="NCBI Taxonomy" id="2733690"/>
    <lineage>
        <taxon>Eukaryota</taxon>
        <taxon>Fungi</taxon>
        <taxon>Dikarya</taxon>
        <taxon>Basidiomycota</taxon>
        <taxon>Agaricomycotina</taxon>
        <taxon>Agaricomycetes</taxon>
        <taxon>Agaricomycetidae</taxon>
        <taxon>Agaricales</taxon>
        <taxon>Marasmiineae</taxon>
        <taxon>Mycenaceae</taxon>
        <taxon>Mycena</taxon>
    </lineage>
</organism>
<sequence>MKRPFLRLAKLWVPWSLARVAVVGYRDDYAALATAGVLTVTESLAPDLAFVSMRLERTLGAVPVGPEHPVAVDSMGCMLSSSDPIGQEKVVIPGVLNPLDWDNTARSLKLRRPQSGHGRH</sequence>
<keyword evidence="1" id="KW-0732">Signal</keyword>
<dbReference type="AlphaFoldDB" id="A0A8H6YSU8"/>
<feature type="chain" id="PRO_5034517886" evidence="1">
    <location>
        <begin position="21"/>
        <end position="120"/>
    </location>
</feature>
<reference evidence="2" key="1">
    <citation type="submission" date="2020-05" db="EMBL/GenBank/DDBJ databases">
        <title>Mycena genomes resolve the evolution of fungal bioluminescence.</title>
        <authorList>
            <person name="Tsai I.J."/>
        </authorList>
    </citation>
    <scope>NUCLEOTIDE SEQUENCE</scope>
    <source>
        <strain evidence="2">CCC161011</strain>
    </source>
</reference>
<accession>A0A8H6YSU8</accession>
<protein>
    <submittedName>
        <fullName evidence="2">Uncharacterized protein</fullName>
    </submittedName>
</protein>
<feature type="signal peptide" evidence="1">
    <location>
        <begin position="1"/>
        <end position="20"/>
    </location>
</feature>
<evidence type="ECO:0000313" key="3">
    <source>
        <dbReference type="Proteomes" id="UP000620124"/>
    </source>
</evidence>
<name>A0A8H6YSU8_9AGAR</name>
<evidence type="ECO:0000256" key="1">
    <source>
        <dbReference type="SAM" id="SignalP"/>
    </source>
</evidence>
<proteinExistence type="predicted"/>
<comment type="caution">
    <text evidence="2">The sequence shown here is derived from an EMBL/GenBank/DDBJ whole genome shotgun (WGS) entry which is preliminary data.</text>
</comment>
<dbReference type="EMBL" id="JACAZI010000003">
    <property type="protein sequence ID" value="KAF7364562.1"/>
    <property type="molecule type" value="Genomic_DNA"/>
</dbReference>
<dbReference type="Proteomes" id="UP000620124">
    <property type="component" value="Unassembled WGS sequence"/>
</dbReference>